<feature type="domain" description="Glycosyltransferase 2-like" evidence="4">
    <location>
        <begin position="5"/>
        <end position="132"/>
    </location>
</feature>
<evidence type="ECO:0000259" key="4">
    <source>
        <dbReference type="Pfam" id="PF00535"/>
    </source>
</evidence>
<evidence type="ECO:0000256" key="2">
    <source>
        <dbReference type="ARBA" id="ARBA00022676"/>
    </source>
</evidence>
<evidence type="ECO:0000256" key="1">
    <source>
        <dbReference type="ARBA" id="ARBA00006739"/>
    </source>
</evidence>
<reference evidence="5 6" key="1">
    <citation type="submission" date="2022-11" db="EMBL/GenBank/DDBJ databases">
        <title>The characterization of three novel Bacteroidetes species and genomic analysis of their roles in tidal elemental geochemical cycles.</title>
        <authorList>
            <person name="Ma K.-J."/>
        </authorList>
    </citation>
    <scope>NUCLEOTIDE SEQUENCE [LARGE SCALE GENOMIC DNA]</scope>
    <source>
        <strain evidence="5 6">M82</strain>
    </source>
</reference>
<dbReference type="EMBL" id="JAPFQO010000005">
    <property type="protein sequence ID" value="MCX2740009.1"/>
    <property type="molecule type" value="Genomic_DNA"/>
</dbReference>
<dbReference type="RefSeq" id="WP_266052077.1">
    <property type="nucleotide sequence ID" value="NZ_JAPFQO010000005.1"/>
</dbReference>
<evidence type="ECO:0000313" key="6">
    <source>
        <dbReference type="Proteomes" id="UP001207228"/>
    </source>
</evidence>
<dbReference type="InterPro" id="IPR001173">
    <property type="entry name" value="Glyco_trans_2-like"/>
</dbReference>
<dbReference type="GO" id="GO:0016757">
    <property type="term" value="F:glycosyltransferase activity"/>
    <property type="evidence" value="ECO:0007669"/>
    <property type="project" value="UniProtKB-KW"/>
</dbReference>
<dbReference type="Pfam" id="PF00535">
    <property type="entry name" value="Glycos_transf_2"/>
    <property type="match status" value="1"/>
</dbReference>
<name>A0ABT3RDT3_9BACT</name>
<dbReference type="SUPFAM" id="SSF53448">
    <property type="entry name" value="Nucleotide-diphospho-sugar transferases"/>
    <property type="match status" value="1"/>
</dbReference>
<organism evidence="5 6">
    <name type="scientific">Pontibacter anaerobius</name>
    <dbReference type="NCBI Taxonomy" id="2993940"/>
    <lineage>
        <taxon>Bacteria</taxon>
        <taxon>Pseudomonadati</taxon>
        <taxon>Bacteroidota</taxon>
        <taxon>Cytophagia</taxon>
        <taxon>Cytophagales</taxon>
        <taxon>Hymenobacteraceae</taxon>
        <taxon>Pontibacter</taxon>
    </lineage>
</organism>
<dbReference type="InterPro" id="IPR029044">
    <property type="entry name" value="Nucleotide-diphossugar_trans"/>
</dbReference>
<evidence type="ECO:0000313" key="5">
    <source>
        <dbReference type="EMBL" id="MCX2740009.1"/>
    </source>
</evidence>
<accession>A0ABT3RDT3</accession>
<dbReference type="PANTHER" id="PTHR43685">
    <property type="entry name" value="GLYCOSYLTRANSFERASE"/>
    <property type="match status" value="1"/>
</dbReference>
<dbReference type="Proteomes" id="UP001207228">
    <property type="component" value="Unassembled WGS sequence"/>
</dbReference>
<proteinExistence type="inferred from homology"/>
<comment type="similarity">
    <text evidence="1">Belongs to the glycosyltransferase 2 family.</text>
</comment>
<dbReference type="PANTHER" id="PTHR43685:SF5">
    <property type="entry name" value="GLYCOSYLTRANSFERASE EPSE-RELATED"/>
    <property type="match status" value="1"/>
</dbReference>
<protein>
    <submittedName>
        <fullName evidence="5">Glycosyltransferase</fullName>
        <ecNumber evidence="5">2.4.-.-</ecNumber>
    </submittedName>
</protein>
<evidence type="ECO:0000256" key="3">
    <source>
        <dbReference type="ARBA" id="ARBA00022679"/>
    </source>
</evidence>
<dbReference type="EC" id="2.4.-.-" evidence="5"/>
<keyword evidence="3 5" id="KW-0808">Transferase</keyword>
<keyword evidence="6" id="KW-1185">Reference proteome</keyword>
<comment type="caution">
    <text evidence="5">The sequence shown here is derived from an EMBL/GenBank/DDBJ whole genome shotgun (WGS) entry which is preliminary data.</text>
</comment>
<dbReference type="Gene3D" id="3.90.550.10">
    <property type="entry name" value="Spore Coat Polysaccharide Biosynthesis Protein SpsA, Chain A"/>
    <property type="match status" value="1"/>
</dbReference>
<sequence>MSKVTVLMPVYNAEKYIAEAIESILCQSLSDFEFLIVDDGSTDKSAEIIHSYTDSRIRFVQNQQNMGIAATLNKGIYLASASYIARMDADDISYPNRLLRQYTYLQQYPDCSLVGARTATISEAGRFLWKDDLPGECTYYNLTFFCSIYHPTVMFRKETVMEAGMYILPYAEDYELWCRLSRKNKLHVLPEVLLDYRLSSKSTSNQVKKEEYNQTELTQILNNLRYFAGDDYTLPDSYLECFRFNYAPLLAEQNVRSIADCMAKLQLLTNHIIAKENVNRDRSAIIHAAKLKWKKTLSYFLKKLPLHKAIFLLIYVTAGRLVYTLKIRN</sequence>
<gene>
    <name evidence="5" type="ORF">OO017_08640</name>
</gene>
<dbReference type="InterPro" id="IPR050834">
    <property type="entry name" value="Glycosyltransf_2"/>
</dbReference>
<keyword evidence="2 5" id="KW-0328">Glycosyltransferase</keyword>